<dbReference type="InterPro" id="IPR013324">
    <property type="entry name" value="RNA_pol_sigma_r3/r4-like"/>
</dbReference>
<name>A0A4R1H5K2_9GAMM</name>
<dbReference type="PANTHER" id="PTHR43133:SF64">
    <property type="entry name" value="ECF SIGMA FACTOR"/>
    <property type="match status" value="1"/>
</dbReference>
<feature type="domain" description="RNA polymerase sigma factor 70 region 4 type 2" evidence="6">
    <location>
        <begin position="111"/>
        <end position="158"/>
    </location>
</feature>
<dbReference type="InterPro" id="IPR036388">
    <property type="entry name" value="WH-like_DNA-bd_sf"/>
</dbReference>
<feature type="domain" description="RNA polymerase sigma-70 region 2" evidence="5">
    <location>
        <begin position="7"/>
        <end position="64"/>
    </location>
</feature>
<dbReference type="InterPro" id="IPR039425">
    <property type="entry name" value="RNA_pol_sigma-70-like"/>
</dbReference>
<reference evidence="7 8" key="1">
    <citation type="submission" date="2019-03" db="EMBL/GenBank/DDBJ databases">
        <title>Genomic Encyclopedia of Type Strains, Phase IV (KMG-IV): sequencing the most valuable type-strain genomes for metagenomic binning, comparative biology and taxonomic classification.</title>
        <authorList>
            <person name="Goeker M."/>
        </authorList>
    </citation>
    <scope>NUCLEOTIDE SEQUENCE [LARGE SCALE GENOMIC DNA]</scope>
    <source>
        <strain evidence="7 8">DSM 19610</strain>
    </source>
</reference>
<proteinExistence type="inferred from homology"/>
<evidence type="ECO:0000259" key="5">
    <source>
        <dbReference type="Pfam" id="PF04542"/>
    </source>
</evidence>
<dbReference type="SUPFAM" id="SSF88946">
    <property type="entry name" value="Sigma2 domain of RNA polymerase sigma factors"/>
    <property type="match status" value="1"/>
</dbReference>
<evidence type="ECO:0000313" key="7">
    <source>
        <dbReference type="EMBL" id="TCK16997.1"/>
    </source>
</evidence>
<dbReference type="CDD" id="cd06171">
    <property type="entry name" value="Sigma70_r4"/>
    <property type="match status" value="1"/>
</dbReference>
<dbReference type="GO" id="GO:0003677">
    <property type="term" value="F:DNA binding"/>
    <property type="evidence" value="ECO:0007669"/>
    <property type="project" value="InterPro"/>
</dbReference>
<evidence type="ECO:0000256" key="2">
    <source>
        <dbReference type="ARBA" id="ARBA00023015"/>
    </source>
</evidence>
<dbReference type="NCBIfam" id="NF006550">
    <property type="entry name" value="PRK09047.1"/>
    <property type="match status" value="1"/>
</dbReference>
<comment type="similarity">
    <text evidence="1">Belongs to the sigma-70 factor family. ECF subfamily.</text>
</comment>
<dbReference type="Gene3D" id="1.10.10.10">
    <property type="entry name" value="Winged helix-like DNA-binding domain superfamily/Winged helix DNA-binding domain"/>
    <property type="match status" value="1"/>
</dbReference>
<dbReference type="GO" id="GO:0016987">
    <property type="term" value="F:sigma factor activity"/>
    <property type="evidence" value="ECO:0007669"/>
    <property type="project" value="UniProtKB-KW"/>
</dbReference>
<dbReference type="Proteomes" id="UP000295707">
    <property type="component" value="Unassembled WGS sequence"/>
</dbReference>
<evidence type="ECO:0000256" key="1">
    <source>
        <dbReference type="ARBA" id="ARBA00010641"/>
    </source>
</evidence>
<gene>
    <name evidence="7" type="ORF">DFR30_0217</name>
</gene>
<comment type="caution">
    <text evidence="7">The sequence shown here is derived from an EMBL/GenBank/DDBJ whole genome shotgun (WGS) entry which is preliminary data.</text>
</comment>
<keyword evidence="8" id="KW-1185">Reference proteome</keyword>
<evidence type="ECO:0000259" key="6">
    <source>
        <dbReference type="Pfam" id="PF08281"/>
    </source>
</evidence>
<dbReference type="Pfam" id="PF04542">
    <property type="entry name" value="Sigma70_r2"/>
    <property type="match status" value="1"/>
</dbReference>
<accession>A0A4R1H5K2</accession>
<dbReference type="PANTHER" id="PTHR43133">
    <property type="entry name" value="RNA POLYMERASE ECF-TYPE SIGMA FACTO"/>
    <property type="match status" value="1"/>
</dbReference>
<keyword evidence="3" id="KW-0731">Sigma factor</keyword>
<dbReference type="Gene3D" id="1.10.1740.10">
    <property type="match status" value="1"/>
</dbReference>
<dbReference type="SUPFAM" id="SSF88659">
    <property type="entry name" value="Sigma3 and sigma4 domains of RNA polymerase sigma factors"/>
    <property type="match status" value="1"/>
</dbReference>
<dbReference type="GO" id="GO:0006352">
    <property type="term" value="P:DNA-templated transcription initiation"/>
    <property type="evidence" value="ECO:0007669"/>
    <property type="project" value="InterPro"/>
</dbReference>
<protein>
    <submittedName>
        <fullName evidence="7">RNA polymerase sigma-70 factor (ECF subfamily)</fullName>
    </submittedName>
</protein>
<dbReference type="InterPro" id="IPR013325">
    <property type="entry name" value="RNA_pol_sigma_r2"/>
</dbReference>
<dbReference type="InterPro" id="IPR014284">
    <property type="entry name" value="RNA_pol_sigma-70_dom"/>
</dbReference>
<keyword evidence="4" id="KW-0804">Transcription</keyword>
<dbReference type="Pfam" id="PF08281">
    <property type="entry name" value="Sigma70_r4_2"/>
    <property type="match status" value="1"/>
</dbReference>
<dbReference type="EMBL" id="SMFX01000001">
    <property type="protein sequence ID" value="TCK16997.1"/>
    <property type="molecule type" value="Genomic_DNA"/>
</dbReference>
<evidence type="ECO:0000256" key="3">
    <source>
        <dbReference type="ARBA" id="ARBA00023082"/>
    </source>
</evidence>
<evidence type="ECO:0000313" key="8">
    <source>
        <dbReference type="Proteomes" id="UP000295707"/>
    </source>
</evidence>
<evidence type="ECO:0000256" key="4">
    <source>
        <dbReference type="ARBA" id="ARBA00023163"/>
    </source>
</evidence>
<dbReference type="AlphaFoldDB" id="A0A4R1H5K2"/>
<organism evidence="7 8">
    <name type="scientific">Thiogranum longum</name>
    <dbReference type="NCBI Taxonomy" id="1537524"/>
    <lineage>
        <taxon>Bacteria</taxon>
        <taxon>Pseudomonadati</taxon>
        <taxon>Pseudomonadota</taxon>
        <taxon>Gammaproteobacteria</taxon>
        <taxon>Chromatiales</taxon>
        <taxon>Ectothiorhodospiraceae</taxon>
        <taxon>Thiogranum</taxon>
    </lineage>
</organism>
<dbReference type="NCBIfam" id="TIGR02937">
    <property type="entry name" value="sigma70-ECF"/>
    <property type="match status" value="1"/>
</dbReference>
<sequence>MAIEKRAFRMAEIATGSREDALDLVQDAMLGLVKSYGDRESADWPPLFYRILQSRIRDWYRRNRVRNRFRVWLGGLHGHDDDERSDAIQNLPDRQPGIERQLAGEDAMAHLQAALQDLPLRQQQAFLLRAWEGMDVSATAFAMGCSEGSVKTHYSRAIHRLREQLEDHWP</sequence>
<dbReference type="InterPro" id="IPR007627">
    <property type="entry name" value="RNA_pol_sigma70_r2"/>
</dbReference>
<dbReference type="InterPro" id="IPR013249">
    <property type="entry name" value="RNA_pol_sigma70_r4_t2"/>
</dbReference>
<keyword evidence="2" id="KW-0805">Transcription regulation</keyword>